<dbReference type="OMA" id="NSHFGEN"/>
<dbReference type="Gramene" id="ONK65647">
    <property type="protein sequence ID" value="ONK65647"/>
    <property type="gene ID" value="A4U43_C07F39220"/>
</dbReference>
<keyword evidence="4" id="KW-1185">Reference proteome</keyword>
<evidence type="ECO:0000313" key="3">
    <source>
        <dbReference type="EMBL" id="ONK65647.1"/>
    </source>
</evidence>
<name>A0A5P1EKD7_ASPOF</name>
<dbReference type="AlphaFoldDB" id="A0A5P1EKD7"/>
<protein>
    <recommendedName>
        <fullName evidence="2">Myb/SANT-like domain-containing protein</fullName>
    </recommendedName>
</protein>
<feature type="compositionally biased region" description="Basic and acidic residues" evidence="1">
    <location>
        <begin position="171"/>
        <end position="182"/>
    </location>
</feature>
<dbReference type="PANTHER" id="PTHR46929">
    <property type="entry name" value="EXPRESSED PROTEIN"/>
    <property type="match status" value="1"/>
</dbReference>
<feature type="compositionally biased region" description="Basic and acidic residues" evidence="1">
    <location>
        <begin position="12"/>
        <end position="35"/>
    </location>
</feature>
<sequence>MMVRASLSLDFAPREDLSPLRDGDERSLKTVDHSDPQASQVKMDDPPEVAHNQGGKGIQEVTGGKVSPVAWAQPMSPSDVAGQSSRSLKYQPVFFQPVFLQQAIPGAALPPMLAQTSQAIPGATIPPILAQTSQSSGTQLPSHGDGNGSSQKYIRGREVEEISSSSKRTKKEGSNKSKRSGESRNAPNKMWQDKHDDVLIPFLADLAKKGYKCDKSFKKEAFSQATDALNSHFGENFTTENVYNHMKSLKRRYVYMCECLKISGASWDEESKMIKLDQFPCENWDKVNPNLKDYVNKPLKHFDDLSVIIGDAFATGEFRKGVYNKFGGIPAQTINIDSDEHKEDAPNNQETSPSEPIRETPKFKKSQMTHGTSLDTSHARPRVRRTERAHMDSNMKIMEKMVEKVGEMAFAIQNAHLKHWSERLSDKVYALTQFPQHVLDHAFETLYEDERQARLFIARPIPSQVAWMNAHVSKFGLHTSDEIVTDEDGMGAEQREGT</sequence>
<proteinExistence type="predicted"/>
<evidence type="ECO:0000259" key="2">
    <source>
        <dbReference type="Pfam" id="PF12776"/>
    </source>
</evidence>
<evidence type="ECO:0000313" key="4">
    <source>
        <dbReference type="Proteomes" id="UP000243459"/>
    </source>
</evidence>
<accession>A0A5P1EKD7</accession>
<dbReference type="InterPro" id="IPR024752">
    <property type="entry name" value="Myb/SANT-like_dom"/>
</dbReference>
<reference evidence="4" key="1">
    <citation type="journal article" date="2017" name="Nat. Commun.">
        <title>The asparagus genome sheds light on the origin and evolution of a young Y chromosome.</title>
        <authorList>
            <person name="Harkess A."/>
            <person name="Zhou J."/>
            <person name="Xu C."/>
            <person name="Bowers J.E."/>
            <person name="Van der Hulst R."/>
            <person name="Ayyampalayam S."/>
            <person name="Mercati F."/>
            <person name="Riccardi P."/>
            <person name="McKain M.R."/>
            <person name="Kakrana A."/>
            <person name="Tang H."/>
            <person name="Ray J."/>
            <person name="Groenendijk J."/>
            <person name="Arikit S."/>
            <person name="Mathioni S.M."/>
            <person name="Nakano M."/>
            <person name="Shan H."/>
            <person name="Telgmann-Rauber A."/>
            <person name="Kanno A."/>
            <person name="Yue Z."/>
            <person name="Chen H."/>
            <person name="Li W."/>
            <person name="Chen Y."/>
            <person name="Xu X."/>
            <person name="Zhang Y."/>
            <person name="Luo S."/>
            <person name="Chen H."/>
            <person name="Gao J."/>
            <person name="Mao Z."/>
            <person name="Pires J.C."/>
            <person name="Luo M."/>
            <person name="Kudrna D."/>
            <person name="Wing R.A."/>
            <person name="Meyers B.C."/>
            <person name="Yi K."/>
            <person name="Kong H."/>
            <person name="Lavrijsen P."/>
            <person name="Sunseri F."/>
            <person name="Falavigna A."/>
            <person name="Ye Y."/>
            <person name="Leebens-Mack J.H."/>
            <person name="Chen G."/>
        </authorList>
    </citation>
    <scope>NUCLEOTIDE SEQUENCE [LARGE SCALE GENOMIC DNA]</scope>
    <source>
        <strain evidence="4">cv. DH0086</strain>
    </source>
</reference>
<dbReference type="Proteomes" id="UP000243459">
    <property type="component" value="Chromosome 7"/>
</dbReference>
<feature type="region of interest" description="Disordered" evidence="1">
    <location>
        <begin position="1"/>
        <end position="61"/>
    </location>
</feature>
<evidence type="ECO:0000256" key="1">
    <source>
        <dbReference type="SAM" id="MobiDB-lite"/>
    </source>
</evidence>
<feature type="compositionally biased region" description="Polar residues" evidence="1">
    <location>
        <begin position="366"/>
        <end position="376"/>
    </location>
</feature>
<dbReference type="Pfam" id="PF12776">
    <property type="entry name" value="Myb_DNA-bind_3"/>
    <property type="match status" value="1"/>
</dbReference>
<feature type="domain" description="Myb/SANT-like" evidence="2">
    <location>
        <begin position="190"/>
        <end position="277"/>
    </location>
</feature>
<dbReference type="PANTHER" id="PTHR46929:SF23">
    <property type="entry name" value="L10-INTERACTING MYB DOMAIN-CONTAINING PROTEIN-LIKE"/>
    <property type="match status" value="1"/>
</dbReference>
<feature type="region of interest" description="Disordered" evidence="1">
    <location>
        <begin position="337"/>
        <end position="385"/>
    </location>
</feature>
<feature type="region of interest" description="Disordered" evidence="1">
    <location>
        <begin position="133"/>
        <end position="191"/>
    </location>
</feature>
<gene>
    <name evidence="3" type="ORF">A4U43_C07F39220</name>
</gene>
<dbReference type="EMBL" id="CM007387">
    <property type="protein sequence ID" value="ONK65647.1"/>
    <property type="molecule type" value="Genomic_DNA"/>
</dbReference>
<organism evidence="3 4">
    <name type="scientific">Asparagus officinalis</name>
    <name type="common">Garden asparagus</name>
    <dbReference type="NCBI Taxonomy" id="4686"/>
    <lineage>
        <taxon>Eukaryota</taxon>
        <taxon>Viridiplantae</taxon>
        <taxon>Streptophyta</taxon>
        <taxon>Embryophyta</taxon>
        <taxon>Tracheophyta</taxon>
        <taxon>Spermatophyta</taxon>
        <taxon>Magnoliopsida</taxon>
        <taxon>Liliopsida</taxon>
        <taxon>Asparagales</taxon>
        <taxon>Asparagaceae</taxon>
        <taxon>Asparagoideae</taxon>
        <taxon>Asparagus</taxon>
    </lineage>
</organism>